<proteinExistence type="predicted"/>
<protein>
    <submittedName>
        <fullName evidence="1">Uncharacterized protein</fullName>
    </submittedName>
</protein>
<dbReference type="AlphaFoldDB" id="A0A8H5ZMP1"/>
<evidence type="ECO:0000313" key="2">
    <source>
        <dbReference type="Proteomes" id="UP000624244"/>
    </source>
</evidence>
<sequence length="96" mass="11257">MLGIFDRNFSGTIVDPQVQVPKLFFFFFCLASLELARQDAYSHSFRSGAWVWGRRLWFVRRKGGLDLGVGEQQAHDDELWSIMRWQHISLAPNLER</sequence>
<evidence type="ECO:0000313" key="1">
    <source>
        <dbReference type="EMBL" id="KAF5851860.1"/>
    </source>
</evidence>
<accession>A0A8H5ZMP1</accession>
<gene>
    <name evidence="1" type="ORF">GGP41_000600</name>
</gene>
<reference evidence="1" key="1">
    <citation type="submission" date="2019-11" db="EMBL/GenBank/DDBJ databases">
        <title>Bipolaris sorokiniana Genome sequencing.</title>
        <authorList>
            <person name="Wang H."/>
        </authorList>
    </citation>
    <scope>NUCLEOTIDE SEQUENCE</scope>
</reference>
<name>A0A8H5ZMP1_COCSA</name>
<dbReference type="Proteomes" id="UP000624244">
    <property type="component" value="Unassembled WGS sequence"/>
</dbReference>
<organism evidence="1 2">
    <name type="scientific">Cochliobolus sativus</name>
    <name type="common">Common root rot and spot blotch fungus</name>
    <name type="synonym">Bipolaris sorokiniana</name>
    <dbReference type="NCBI Taxonomy" id="45130"/>
    <lineage>
        <taxon>Eukaryota</taxon>
        <taxon>Fungi</taxon>
        <taxon>Dikarya</taxon>
        <taxon>Ascomycota</taxon>
        <taxon>Pezizomycotina</taxon>
        <taxon>Dothideomycetes</taxon>
        <taxon>Pleosporomycetidae</taxon>
        <taxon>Pleosporales</taxon>
        <taxon>Pleosporineae</taxon>
        <taxon>Pleosporaceae</taxon>
        <taxon>Bipolaris</taxon>
    </lineage>
</organism>
<comment type="caution">
    <text evidence="1">The sequence shown here is derived from an EMBL/GenBank/DDBJ whole genome shotgun (WGS) entry which is preliminary data.</text>
</comment>
<dbReference type="EMBL" id="WNKQ01000004">
    <property type="protein sequence ID" value="KAF5851860.1"/>
    <property type="molecule type" value="Genomic_DNA"/>
</dbReference>